<protein>
    <submittedName>
        <fullName evidence="1">Uncharacterized protein</fullName>
    </submittedName>
</protein>
<evidence type="ECO:0000313" key="2">
    <source>
        <dbReference type="Proteomes" id="UP000195442"/>
    </source>
</evidence>
<proteinExistence type="predicted"/>
<dbReference type="Proteomes" id="UP000195442">
    <property type="component" value="Unassembled WGS sequence"/>
</dbReference>
<sequence>MIIGSNSREKLSRITLQYFFQIHQIKKLKICLNGVVLEFFGFQETRLKLVVNGLMSLLNPNKP</sequence>
<organism evidence="1 2">
    <name type="scientific">Crenothrix polyspora</name>
    <dbReference type="NCBI Taxonomy" id="360316"/>
    <lineage>
        <taxon>Bacteria</taxon>
        <taxon>Pseudomonadati</taxon>
        <taxon>Pseudomonadota</taxon>
        <taxon>Gammaproteobacteria</taxon>
        <taxon>Methylococcales</taxon>
        <taxon>Crenotrichaceae</taxon>
        <taxon>Crenothrix</taxon>
    </lineage>
</organism>
<accession>A0A1R4HAH6</accession>
<name>A0A1R4HAH6_9GAMM</name>
<evidence type="ECO:0000313" key="1">
    <source>
        <dbReference type="EMBL" id="SJM93176.1"/>
    </source>
</evidence>
<reference evidence="2" key="1">
    <citation type="submission" date="2017-02" db="EMBL/GenBank/DDBJ databases">
        <authorList>
            <person name="Daims H."/>
        </authorList>
    </citation>
    <scope>NUCLEOTIDE SEQUENCE [LARGE SCALE GENOMIC DNA]</scope>
</reference>
<gene>
    <name evidence="1" type="ORF">CRENPOLYSF2_3120003</name>
</gene>
<keyword evidence="2" id="KW-1185">Reference proteome</keyword>
<dbReference type="EMBL" id="FUKJ01000238">
    <property type="protein sequence ID" value="SJM93176.1"/>
    <property type="molecule type" value="Genomic_DNA"/>
</dbReference>
<dbReference type="AlphaFoldDB" id="A0A1R4HAH6"/>